<dbReference type="AlphaFoldDB" id="A0A932GR03"/>
<sequence length="330" mass="35255">MGKEAGKFSSQFVDLSKVKTYPLAERKSLVRRQDLAPAVRWREVDSLAFLFPQILKGKDLREVREAIVSAVAGGKPVLWGLGAHVIKCGLSPLIIDLMEHGAVSCLAMNGAGAVHDFEMAFLGQTSEDVAAELESGRFGMAQETGAFLNNAWKRYVGEGVGLGEAMGRALSERPLPHGELSLVGNAYRLGIPVTLHVALGTDIVHMHPGADGAAIGLGTMNDFRLFTGVLSGMGDGGVYLNVGSAVVLPEVFLKAVSLARNLGYPVRNFTTVNLDMISHYRPQTNVVQRPTSAGGKGYSLIGHHEIMIPLLYQLVVEGLERVRGSGGPDL</sequence>
<name>A0A932GR03_UNCTE</name>
<evidence type="ECO:0008006" key="3">
    <source>
        <dbReference type="Google" id="ProtNLM"/>
    </source>
</evidence>
<accession>A0A932GR03</accession>
<dbReference type="Proteomes" id="UP000741360">
    <property type="component" value="Unassembled WGS sequence"/>
</dbReference>
<protein>
    <recommendedName>
        <fullName evidence="3">Deoxyhypusine synthase</fullName>
    </recommendedName>
</protein>
<evidence type="ECO:0000313" key="1">
    <source>
        <dbReference type="EMBL" id="MBI3015554.1"/>
    </source>
</evidence>
<dbReference type="Gene3D" id="3.40.50.10690">
    <property type="entry name" value="putative lor/sdh protein like domains"/>
    <property type="match status" value="1"/>
</dbReference>
<gene>
    <name evidence="1" type="ORF">HYY65_10945</name>
</gene>
<evidence type="ECO:0000313" key="2">
    <source>
        <dbReference type="Proteomes" id="UP000741360"/>
    </source>
</evidence>
<proteinExistence type="predicted"/>
<dbReference type="EMBL" id="JACPSX010000211">
    <property type="protein sequence ID" value="MBI3015554.1"/>
    <property type="molecule type" value="Genomic_DNA"/>
</dbReference>
<reference evidence="1" key="1">
    <citation type="submission" date="2020-07" db="EMBL/GenBank/DDBJ databases">
        <title>Huge and variable diversity of episymbiotic CPR bacteria and DPANN archaea in groundwater ecosystems.</title>
        <authorList>
            <person name="He C.Y."/>
            <person name="Keren R."/>
            <person name="Whittaker M."/>
            <person name="Farag I.F."/>
            <person name="Doudna J."/>
            <person name="Cate J.H.D."/>
            <person name="Banfield J.F."/>
        </authorList>
    </citation>
    <scope>NUCLEOTIDE SEQUENCE</scope>
    <source>
        <strain evidence="1">NC_groundwater_717_Ag_S-0.2um_59_8</strain>
    </source>
</reference>
<comment type="caution">
    <text evidence="1">The sequence shown here is derived from an EMBL/GenBank/DDBJ whole genome shotgun (WGS) entry which is preliminary data.</text>
</comment>
<organism evidence="1 2">
    <name type="scientific">Tectimicrobiota bacterium</name>
    <dbReference type="NCBI Taxonomy" id="2528274"/>
    <lineage>
        <taxon>Bacteria</taxon>
        <taxon>Pseudomonadati</taxon>
        <taxon>Nitrospinota/Tectimicrobiota group</taxon>
        <taxon>Candidatus Tectimicrobiota</taxon>
    </lineage>
</organism>